<dbReference type="EMBL" id="JBBNAG010000008">
    <property type="protein sequence ID" value="KAK9111691.1"/>
    <property type="molecule type" value="Genomic_DNA"/>
</dbReference>
<evidence type="ECO:0000313" key="2">
    <source>
        <dbReference type="EMBL" id="KAK9111691.1"/>
    </source>
</evidence>
<organism evidence="2 3">
    <name type="scientific">Stephania cephalantha</name>
    <dbReference type="NCBI Taxonomy" id="152367"/>
    <lineage>
        <taxon>Eukaryota</taxon>
        <taxon>Viridiplantae</taxon>
        <taxon>Streptophyta</taxon>
        <taxon>Embryophyta</taxon>
        <taxon>Tracheophyta</taxon>
        <taxon>Spermatophyta</taxon>
        <taxon>Magnoliopsida</taxon>
        <taxon>Ranunculales</taxon>
        <taxon>Menispermaceae</taxon>
        <taxon>Menispermoideae</taxon>
        <taxon>Cissampelideae</taxon>
        <taxon>Stephania</taxon>
    </lineage>
</organism>
<evidence type="ECO:0000313" key="3">
    <source>
        <dbReference type="Proteomes" id="UP001419268"/>
    </source>
</evidence>
<evidence type="ECO:0000259" key="1">
    <source>
        <dbReference type="Pfam" id="PF10536"/>
    </source>
</evidence>
<reference evidence="2 3" key="1">
    <citation type="submission" date="2024-01" db="EMBL/GenBank/DDBJ databases">
        <title>Genome assemblies of Stephania.</title>
        <authorList>
            <person name="Yang L."/>
        </authorList>
    </citation>
    <scope>NUCLEOTIDE SEQUENCE [LARGE SCALE GENOMIC DNA]</scope>
    <source>
        <strain evidence="2">JXDWG</strain>
        <tissue evidence="2">Leaf</tissue>
    </source>
</reference>
<comment type="caution">
    <text evidence="2">The sequence shown here is derived from an EMBL/GenBank/DDBJ whole genome shotgun (WGS) entry which is preliminary data.</text>
</comment>
<dbReference type="PANTHER" id="PTHR46033:SF1">
    <property type="entry name" value="PROTEIN MAIN-LIKE 2"/>
    <property type="match status" value="1"/>
</dbReference>
<proteinExistence type="predicted"/>
<feature type="domain" description="Aminotransferase-like plant mobile" evidence="1">
    <location>
        <begin position="2"/>
        <end position="115"/>
    </location>
</feature>
<dbReference type="GO" id="GO:0010073">
    <property type="term" value="P:meristem maintenance"/>
    <property type="evidence" value="ECO:0007669"/>
    <property type="project" value="InterPro"/>
</dbReference>
<dbReference type="AlphaFoldDB" id="A0AAP0IBE0"/>
<dbReference type="Pfam" id="PF10536">
    <property type="entry name" value="PMD"/>
    <property type="match status" value="1"/>
</dbReference>
<gene>
    <name evidence="2" type="ORF">Scep_019210</name>
</gene>
<dbReference type="InterPro" id="IPR044824">
    <property type="entry name" value="MAIN-like"/>
</dbReference>
<keyword evidence="3" id="KW-1185">Reference proteome</keyword>
<dbReference type="InterPro" id="IPR019557">
    <property type="entry name" value="AminoTfrase-like_pln_mobile"/>
</dbReference>
<name>A0AAP0IBE0_9MAGN</name>
<protein>
    <recommendedName>
        <fullName evidence="1">Aminotransferase-like plant mobile domain-containing protein</fullName>
    </recommendedName>
</protein>
<dbReference type="Proteomes" id="UP001419268">
    <property type="component" value="Unassembled WGS sequence"/>
</dbReference>
<dbReference type="PANTHER" id="PTHR46033">
    <property type="entry name" value="PROTEIN MAIN-LIKE 2"/>
    <property type="match status" value="1"/>
</dbReference>
<accession>A0AAP0IBE0</accession>
<sequence length="116" mass="13309">MFISAFIERWKSETNTFHFPFGEMSITLEDVSKLLHMPVMGKVVECDAPSTAEEIELVSRAIGVPEVEAEKQLNKDLKVNKSWLKRRWGVRPKPSKKVNTKTQLFPLVECTARAYL</sequence>